<organism evidence="1 2">
    <name type="scientific">Kibdelosporangium persicum</name>
    <dbReference type="NCBI Taxonomy" id="2698649"/>
    <lineage>
        <taxon>Bacteria</taxon>
        <taxon>Bacillati</taxon>
        <taxon>Actinomycetota</taxon>
        <taxon>Actinomycetes</taxon>
        <taxon>Pseudonocardiales</taxon>
        <taxon>Pseudonocardiaceae</taxon>
        <taxon>Kibdelosporangium</taxon>
    </lineage>
</organism>
<gene>
    <name evidence="1" type="ORF">GC106_62270</name>
</gene>
<proteinExistence type="predicted"/>
<dbReference type="EMBL" id="JAAATY010000023">
    <property type="protein sequence ID" value="NRN68971.1"/>
    <property type="molecule type" value="Genomic_DNA"/>
</dbReference>
<keyword evidence="2" id="KW-1185">Reference proteome</keyword>
<evidence type="ECO:0000313" key="1">
    <source>
        <dbReference type="EMBL" id="NRN68971.1"/>
    </source>
</evidence>
<sequence length="227" mass="24979">MVGYAVTVYDIARELPDIETLRRRCRALAMLSAIFQPDNDHRFYRYTGKWRPGADVATMASGGGDSSWVVFEPAGVYIQGFDHESAMSPYAADEMATWPGVVDSVPEVFRKYLTEPAFLLDGVPAATACLWREITDDQWRTGTIEFPESGYGDVDGAGYLFGMLTGSAEDCQNWAGDYYAYEVDIDAVRAVLSLQPLTPELVATLNPEADLAVLGKDVDAIGYPRHP</sequence>
<protein>
    <submittedName>
        <fullName evidence="1">Uncharacterized protein</fullName>
    </submittedName>
</protein>
<evidence type="ECO:0000313" key="2">
    <source>
        <dbReference type="Proteomes" id="UP000763557"/>
    </source>
</evidence>
<dbReference type="Proteomes" id="UP000763557">
    <property type="component" value="Unassembled WGS sequence"/>
</dbReference>
<name>A0ABX2FDN2_9PSEU</name>
<accession>A0ABX2FDN2</accession>
<reference evidence="1 2" key="1">
    <citation type="submission" date="2020-01" db="EMBL/GenBank/DDBJ databases">
        <title>Kibdelosporangium persica a novel Actinomycetes from a hot desert in Iran.</title>
        <authorList>
            <person name="Safaei N."/>
            <person name="Zaburannyi N."/>
            <person name="Mueller R."/>
            <person name="Wink J."/>
        </authorList>
    </citation>
    <scope>NUCLEOTIDE SEQUENCE [LARGE SCALE GENOMIC DNA]</scope>
    <source>
        <strain evidence="1 2">4NS15</strain>
    </source>
</reference>
<comment type="caution">
    <text evidence="1">The sequence shown here is derived from an EMBL/GenBank/DDBJ whole genome shotgun (WGS) entry which is preliminary data.</text>
</comment>